<dbReference type="PRINTS" id="PR00455">
    <property type="entry name" value="HTHTETR"/>
</dbReference>
<keyword evidence="7" id="KW-1185">Reference proteome</keyword>
<dbReference type="EMBL" id="BOMH01000002">
    <property type="protein sequence ID" value="GID62390.1"/>
    <property type="molecule type" value="Genomic_DNA"/>
</dbReference>
<comment type="caution">
    <text evidence="6">The sequence shown here is derived from an EMBL/GenBank/DDBJ whole genome shotgun (WGS) entry which is preliminary data.</text>
</comment>
<name>A0A919LXX9_9ACTN</name>
<reference evidence="6" key="1">
    <citation type="submission" date="2021-01" db="EMBL/GenBank/DDBJ databases">
        <title>Whole genome shotgun sequence of Actinoplanes cyaneus NBRC 14990.</title>
        <authorList>
            <person name="Komaki H."/>
            <person name="Tamura T."/>
        </authorList>
    </citation>
    <scope>NUCLEOTIDE SEQUENCE</scope>
    <source>
        <strain evidence="6">NBRC 14990</strain>
    </source>
</reference>
<accession>A0A919LXX9</accession>
<organism evidence="6 7">
    <name type="scientific">Actinoplanes cyaneus</name>
    <dbReference type="NCBI Taxonomy" id="52696"/>
    <lineage>
        <taxon>Bacteria</taxon>
        <taxon>Bacillati</taxon>
        <taxon>Actinomycetota</taxon>
        <taxon>Actinomycetes</taxon>
        <taxon>Micromonosporales</taxon>
        <taxon>Micromonosporaceae</taxon>
        <taxon>Actinoplanes</taxon>
    </lineage>
</organism>
<dbReference type="PROSITE" id="PS50977">
    <property type="entry name" value="HTH_TETR_2"/>
    <property type="match status" value="1"/>
</dbReference>
<feature type="DNA-binding region" description="H-T-H motif" evidence="4">
    <location>
        <begin position="55"/>
        <end position="74"/>
    </location>
</feature>
<keyword evidence="2 4" id="KW-0238">DNA-binding</keyword>
<evidence type="ECO:0000313" key="7">
    <source>
        <dbReference type="Proteomes" id="UP000619479"/>
    </source>
</evidence>
<dbReference type="AlphaFoldDB" id="A0A919LXX9"/>
<dbReference type="InterPro" id="IPR001647">
    <property type="entry name" value="HTH_TetR"/>
</dbReference>
<evidence type="ECO:0000256" key="2">
    <source>
        <dbReference type="ARBA" id="ARBA00023125"/>
    </source>
</evidence>
<proteinExistence type="predicted"/>
<dbReference type="SUPFAM" id="SSF46689">
    <property type="entry name" value="Homeodomain-like"/>
    <property type="match status" value="1"/>
</dbReference>
<keyword evidence="3" id="KW-0804">Transcription</keyword>
<dbReference type="Pfam" id="PF00440">
    <property type="entry name" value="TetR_N"/>
    <property type="match status" value="1"/>
</dbReference>
<evidence type="ECO:0000256" key="4">
    <source>
        <dbReference type="PROSITE-ProRule" id="PRU00335"/>
    </source>
</evidence>
<sequence>MGRSNLMGRRKLAAVARAIAEVQTPGRRRRSEGKQAAVLDAAQALFLAEGYEGTTVDAIAARAQVSKRTVYDHFGDKETIFLRVLQRVTDALVGTVRTAIDEELAPGRDLREALLGFGHRIVDRAFASSDYSAFHRLTSRQRPVPRLPAAVRDRPEQMLAERFAELAAQGALRASDPGVAARHFTALTIRSAQEATADRLDEGEAAGDGSPSAVAEQIIADGVDAFLRAYR</sequence>
<evidence type="ECO:0000313" key="6">
    <source>
        <dbReference type="EMBL" id="GID62390.1"/>
    </source>
</evidence>
<evidence type="ECO:0000256" key="3">
    <source>
        <dbReference type="ARBA" id="ARBA00023163"/>
    </source>
</evidence>
<dbReference type="GO" id="GO:0045892">
    <property type="term" value="P:negative regulation of DNA-templated transcription"/>
    <property type="evidence" value="ECO:0007669"/>
    <property type="project" value="UniProtKB-ARBA"/>
</dbReference>
<evidence type="ECO:0000259" key="5">
    <source>
        <dbReference type="PROSITE" id="PS50977"/>
    </source>
</evidence>
<dbReference type="Pfam" id="PF14246">
    <property type="entry name" value="TetR_C_7"/>
    <property type="match status" value="1"/>
</dbReference>
<dbReference type="FunFam" id="1.10.10.60:FF:000141">
    <property type="entry name" value="TetR family transcriptional regulator"/>
    <property type="match status" value="1"/>
</dbReference>
<feature type="domain" description="HTH tetR-type" evidence="5">
    <location>
        <begin position="32"/>
        <end position="92"/>
    </location>
</feature>
<dbReference type="PROSITE" id="PS01081">
    <property type="entry name" value="HTH_TETR_1"/>
    <property type="match status" value="1"/>
</dbReference>
<dbReference type="GO" id="GO:0003700">
    <property type="term" value="F:DNA-binding transcription factor activity"/>
    <property type="evidence" value="ECO:0007669"/>
    <property type="project" value="TreeGrafter"/>
</dbReference>
<dbReference type="InterPro" id="IPR023772">
    <property type="entry name" value="DNA-bd_HTH_TetR-type_CS"/>
</dbReference>
<dbReference type="Gene3D" id="1.10.357.10">
    <property type="entry name" value="Tetracycline Repressor, domain 2"/>
    <property type="match status" value="1"/>
</dbReference>
<keyword evidence="1" id="KW-0805">Transcription regulation</keyword>
<dbReference type="PANTHER" id="PTHR30055">
    <property type="entry name" value="HTH-TYPE TRANSCRIPTIONAL REGULATOR RUTR"/>
    <property type="match status" value="1"/>
</dbReference>
<gene>
    <name evidence="6" type="ORF">Acy02nite_02710</name>
</gene>
<dbReference type="InterPro" id="IPR009057">
    <property type="entry name" value="Homeodomain-like_sf"/>
</dbReference>
<dbReference type="GO" id="GO:0000976">
    <property type="term" value="F:transcription cis-regulatory region binding"/>
    <property type="evidence" value="ECO:0007669"/>
    <property type="project" value="TreeGrafter"/>
</dbReference>
<dbReference type="InterPro" id="IPR039536">
    <property type="entry name" value="TetR_C_Proteobacteria"/>
</dbReference>
<dbReference type="PANTHER" id="PTHR30055:SF146">
    <property type="entry name" value="HTH-TYPE TRANSCRIPTIONAL DUAL REGULATOR CECR"/>
    <property type="match status" value="1"/>
</dbReference>
<dbReference type="InterPro" id="IPR050109">
    <property type="entry name" value="HTH-type_TetR-like_transc_reg"/>
</dbReference>
<dbReference type="Proteomes" id="UP000619479">
    <property type="component" value="Unassembled WGS sequence"/>
</dbReference>
<evidence type="ECO:0000256" key="1">
    <source>
        <dbReference type="ARBA" id="ARBA00023015"/>
    </source>
</evidence>
<protein>
    <submittedName>
        <fullName evidence="6">Transcriptional regulator</fullName>
    </submittedName>
</protein>